<feature type="region of interest" description="Disordered" evidence="3">
    <location>
        <begin position="17"/>
        <end position="170"/>
    </location>
</feature>
<dbReference type="EMBL" id="HG001477">
    <property type="protein sequence ID" value="CDF32361.1"/>
    <property type="molecule type" value="Genomic_DNA"/>
</dbReference>
<organism evidence="5 6">
    <name type="scientific">Chondrus crispus</name>
    <name type="common">Carrageen Irish moss</name>
    <name type="synonym">Polymorpha crispa</name>
    <dbReference type="NCBI Taxonomy" id="2769"/>
    <lineage>
        <taxon>Eukaryota</taxon>
        <taxon>Rhodophyta</taxon>
        <taxon>Florideophyceae</taxon>
        <taxon>Rhodymeniophycidae</taxon>
        <taxon>Gigartinales</taxon>
        <taxon>Gigartinaceae</taxon>
        <taxon>Chondrus</taxon>
    </lineage>
</organism>
<name>R7Q4Q6_CHOCR</name>
<dbReference type="Pfam" id="PF06203">
    <property type="entry name" value="CCT"/>
    <property type="match status" value="1"/>
</dbReference>
<gene>
    <name evidence="5" type="ORF">CHC_T00008092001</name>
</gene>
<dbReference type="AlphaFoldDB" id="R7Q4Q6"/>
<keyword evidence="2" id="KW-0539">Nucleus</keyword>
<feature type="domain" description="CCT" evidence="4">
    <location>
        <begin position="310"/>
        <end position="352"/>
    </location>
</feature>
<feature type="compositionally biased region" description="Low complexity" evidence="3">
    <location>
        <begin position="144"/>
        <end position="167"/>
    </location>
</feature>
<feature type="compositionally biased region" description="Polar residues" evidence="3">
    <location>
        <begin position="17"/>
        <end position="41"/>
    </location>
</feature>
<dbReference type="RefSeq" id="XP_005712026.1">
    <property type="nucleotide sequence ID" value="XM_005711969.1"/>
</dbReference>
<evidence type="ECO:0000313" key="6">
    <source>
        <dbReference type="Proteomes" id="UP000012073"/>
    </source>
</evidence>
<keyword evidence="6" id="KW-1185">Reference proteome</keyword>
<feature type="compositionally biased region" description="Polar residues" evidence="3">
    <location>
        <begin position="89"/>
        <end position="100"/>
    </location>
</feature>
<evidence type="ECO:0000313" key="5">
    <source>
        <dbReference type="EMBL" id="CDF32361.1"/>
    </source>
</evidence>
<proteinExistence type="predicted"/>
<evidence type="ECO:0000256" key="1">
    <source>
        <dbReference type="ARBA" id="ARBA00004123"/>
    </source>
</evidence>
<dbReference type="OrthoDB" id="10465352at2759"/>
<dbReference type="Gramene" id="CDF32361">
    <property type="protein sequence ID" value="CDF32361"/>
    <property type="gene ID" value="CHC_T00008092001"/>
</dbReference>
<protein>
    <recommendedName>
        <fullName evidence="4">CCT domain-containing protein</fullName>
    </recommendedName>
</protein>
<comment type="subcellular location">
    <subcellularLocation>
        <location evidence="1">Nucleus</location>
    </subcellularLocation>
</comment>
<feature type="compositionally biased region" description="Low complexity" evidence="3">
    <location>
        <begin position="73"/>
        <end position="83"/>
    </location>
</feature>
<sequence length="363" mass="38403">MEKMSAACAEMNALFCNSMNPNDSGYRSDGNQQPGIISMMSSPELRNETGDASGSGGSGFSSSGSSQRRDGQKSSSGSQSSSQTPPPAETSSCTPTNSLPDESAKNEGEVAKSEALFEGSEKFKKTPSAGEKQKRPSTRTAGKPSYVSESVSGSVSGSVSAPISAASVPPPASHVQMQMKASAMMAANAAAMNPGMAGLLPFACAMPSPMGHMLPPPGAMHYQGRPVAFVTGANGTEIIPMDMFAQATALQYGAAAQAAMSRMMHPVAGQGPVPPRPAPHFEAIGGSRKRRRRQLLERSGCTEEQARQNRAHALTRLRQKKTLRSQQSKVRYACRKRIAMVRPRVNGRFATKEEVEECKRSNS</sequence>
<dbReference type="PROSITE" id="PS51017">
    <property type="entry name" value="CCT"/>
    <property type="match status" value="1"/>
</dbReference>
<dbReference type="GeneID" id="17319739"/>
<dbReference type="Proteomes" id="UP000012073">
    <property type="component" value="Unassembled WGS sequence"/>
</dbReference>
<dbReference type="GO" id="GO:0005634">
    <property type="term" value="C:nucleus"/>
    <property type="evidence" value="ECO:0007669"/>
    <property type="project" value="UniProtKB-SubCell"/>
</dbReference>
<dbReference type="InterPro" id="IPR010402">
    <property type="entry name" value="CCT_domain"/>
</dbReference>
<dbReference type="KEGG" id="ccp:CHC_T00008092001"/>
<feature type="compositionally biased region" description="Basic and acidic residues" evidence="3">
    <location>
        <begin position="102"/>
        <end position="112"/>
    </location>
</feature>
<accession>R7Q4Q6</accession>
<evidence type="ECO:0000259" key="4">
    <source>
        <dbReference type="PROSITE" id="PS51017"/>
    </source>
</evidence>
<evidence type="ECO:0000256" key="2">
    <source>
        <dbReference type="ARBA" id="ARBA00023242"/>
    </source>
</evidence>
<reference evidence="6" key="1">
    <citation type="journal article" date="2013" name="Proc. Natl. Acad. Sci. U.S.A.">
        <title>Genome structure and metabolic features in the red seaweed Chondrus crispus shed light on evolution of the Archaeplastida.</title>
        <authorList>
            <person name="Collen J."/>
            <person name="Porcel B."/>
            <person name="Carre W."/>
            <person name="Ball S.G."/>
            <person name="Chaparro C."/>
            <person name="Tonon T."/>
            <person name="Barbeyron T."/>
            <person name="Michel G."/>
            <person name="Noel B."/>
            <person name="Valentin K."/>
            <person name="Elias M."/>
            <person name="Artiguenave F."/>
            <person name="Arun A."/>
            <person name="Aury J.M."/>
            <person name="Barbosa-Neto J.F."/>
            <person name="Bothwell J.H."/>
            <person name="Bouget F.Y."/>
            <person name="Brillet L."/>
            <person name="Cabello-Hurtado F."/>
            <person name="Capella-Gutierrez S."/>
            <person name="Charrier B."/>
            <person name="Cladiere L."/>
            <person name="Cock J.M."/>
            <person name="Coelho S.M."/>
            <person name="Colleoni C."/>
            <person name="Czjzek M."/>
            <person name="Da Silva C."/>
            <person name="Delage L."/>
            <person name="Denoeud F."/>
            <person name="Deschamps P."/>
            <person name="Dittami S.M."/>
            <person name="Gabaldon T."/>
            <person name="Gachon C.M."/>
            <person name="Groisillier A."/>
            <person name="Herve C."/>
            <person name="Jabbari K."/>
            <person name="Katinka M."/>
            <person name="Kloareg B."/>
            <person name="Kowalczyk N."/>
            <person name="Labadie K."/>
            <person name="Leblanc C."/>
            <person name="Lopez P.J."/>
            <person name="McLachlan D.H."/>
            <person name="Meslet-Cladiere L."/>
            <person name="Moustafa A."/>
            <person name="Nehr Z."/>
            <person name="Nyvall Collen P."/>
            <person name="Panaud O."/>
            <person name="Partensky F."/>
            <person name="Poulain J."/>
            <person name="Rensing S.A."/>
            <person name="Rousvoal S."/>
            <person name="Samson G."/>
            <person name="Symeonidi A."/>
            <person name="Weissenbach J."/>
            <person name="Zambounis A."/>
            <person name="Wincker P."/>
            <person name="Boyen C."/>
        </authorList>
    </citation>
    <scope>NUCLEOTIDE SEQUENCE [LARGE SCALE GENOMIC DNA]</scope>
    <source>
        <strain evidence="6">cv. Stackhouse</strain>
    </source>
</reference>
<evidence type="ECO:0000256" key="3">
    <source>
        <dbReference type="SAM" id="MobiDB-lite"/>
    </source>
</evidence>